<dbReference type="EMBL" id="JABWDY010013984">
    <property type="protein sequence ID" value="KAF5197940.1"/>
    <property type="molecule type" value="Genomic_DNA"/>
</dbReference>
<feature type="compositionally biased region" description="Pro residues" evidence="1">
    <location>
        <begin position="116"/>
        <end position="134"/>
    </location>
</feature>
<gene>
    <name evidence="2" type="ORF">FRX31_012476</name>
</gene>
<dbReference type="Proteomes" id="UP000554482">
    <property type="component" value="Unassembled WGS sequence"/>
</dbReference>
<dbReference type="PANTHER" id="PTHR37614:SF2">
    <property type="entry name" value="OS02G0121400 PROTEIN"/>
    <property type="match status" value="1"/>
</dbReference>
<dbReference type="AlphaFoldDB" id="A0A7J6WMX0"/>
<feature type="compositionally biased region" description="Low complexity" evidence="1">
    <location>
        <begin position="227"/>
        <end position="240"/>
    </location>
</feature>
<evidence type="ECO:0000256" key="1">
    <source>
        <dbReference type="SAM" id="MobiDB-lite"/>
    </source>
</evidence>
<reference evidence="2 3" key="1">
    <citation type="submission" date="2020-06" db="EMBL/GenBank/DDBJ databases">
        <title>Transcriptomic and genomic resources for Thalictrum thalictroides and T. hernandezii: Facilitating candidate gene discovery in an emerging model plant lineage.</title>
        <authorList>
            <person name="Arias T."/>
            <person name="Riano-Pachon D.M."/>
            <person name="Di Stilio V.S."/>
        </authorList>
    </citation>
    <scope>NUCLEOTIDE SEQUENCE [LARGE SCALE GENOMIC DNA]</scope>
    <source>
        <strain evidence="3">cv. WT478/WT964</strain>
        <tissue evidence="2">Leaves</tissue>
    </source>
</reference>
<dbReference type="OrthoDB" id="10601303at2759"/>
<organism evidence="2 3">
    <name type="scientific">Thalictrum thalictroides</name>
    <name type="common">Rue-anemone</name>
    <name type="synonym">Anemone thalictroides</name>
    <dbReference type="NCBI Taxonomy" id="46969"/>
    <lineage>
        <taxon>Eukaryota</taxon>
        <taxon>Viridiplantae</taxon>
        <taxon>Streptophyta</taxon>
        <taxon>Embryophyta</taxon>
        <taxon>Tracheophyta</taxon>
        <taxon>Spermatophyta</taxon>
        <taxon>Magnoliopsida</taxon>
        <taxon>Ranunculales</taxon>
        <taxon>Ranunculaceae</taxon>
        <taxon>Thalictroideae</taxon>
        <taxon>Thalictrum</taxon>
    </lineage>
</organism>
<protein>
    <submittedName>
        <fullName evidence="2">Uncharacterized protein</fullName>
    </submittedName>
</protein>
<feature type="region of interest" description="Disordered" evidence="1">
    <location>
        <begin position="110"/>
        <end position="173"/>
    </location>
</feature>
<comment type="caution">
    <text evidence="2">The sequence shown here is derived from an EMBL/GenBank/DDBJ whole genome shotgun (WGS) entry which is preliminary data.</text>
</comment>
<evidence type="ECO:0000313" key="2">
    <source>
        <dbReference type="EMBL" id="KAF5197940.1"/>
    </source>
</evidence>
<proteinExistence type="predicted"/>
<keyword evidence="3" id="KW-1185">Reference proteome</keyword>
<sequence>MVDENNQQAEEIVPMIAVLGGNTKSHSVGDDTIHFQLSEVDDILVTIVFGVKFGHCSSNFFRDSLPKVDWGGSSLEREVAEVLLQLQTLTPSFSSPFLITTWRFKGRRSAINVEPSPSPPSSPLHHSSPPPPSVLPVLAPCSNKVKQPPSPNSPLLFPNSGIDYQSKNPLEPPKKKIKITKEETSILLSVPPPPPTMQTTLNPKPPLSFFLRGDNNINNIVQKKPQSSTTGGVSTPSSLSKEAADKLSKSSNNVNKKILISLSPGQQTHLKQVSNNNPVVPTELTLGPTTPSPPQQKSSYLQPLINNNINHQTAIVGPPVCNYPKCLKAISIINTHATPEDKTIRMSYNPSITTSTRTPAVSEQTRKRKFEESASHFFLHCSLVLQLWYGLLASEEETLMLLYTVDSMTEWLLVWPVKVGNALTVKVWGYLPYAVGLDYMEI</sequence>
<dbReference type="PANTHER" id="PTHR37614">
    <property type="entry name" value="OS02G0121400 PROTEIN"/>
    <property type="match status" value="1"/>
</dbReference>
<name>A0A7J6WMX0_THATH</name>
<feature type="region of interest" description="Disordered" evidence="1">
    <location>
        <begin position="221"/>
        <end position="250"/>
    </location>
</feature>
<accession>A0A7J6WMX0</accession>
<evidence type="ECO:0000313" key="3">
    <source>
        <dbReference type="Proteomes" id="UP000554482"/>
    </source>
</evidence>